<name>A0A9R1UUE2_LACSA</name>
<reference evidence="2 3" key="1">
    <citation type="journal article" date="2017" name="Nat. Commun.">
        <title>Genome assembly with in vitro proximity ligation data and whole-genome triplication in lettuce.</title>
        <authorList>
            <person name="Reyes-Chin-Wo S."/>
            <person name="Wang Z."/>
            <person name="Yang X."/>
            <person name="Kozik A."/>
            <person name="Arikit S."/>
            <person name="Song C."/>
            <person name="Xia L."/>
            <person name="Froenicke L."/>
            <person name="Lavelle D.O."/>
            <person name="Truco M.J."/>
            <person name="Xia R."/>
            <person name="Zhu S."/>
            <person name="Xu C."/>
            <person name="Xu H."/>
            <person name="Xu X."/>
            <person name="Cox K."/>
            <person name="Korf I."/>
            <person name="Meyers B.C."/>
            <person name="Michelmore R.W."/>
        </authorList>
    </citation>
    <scope>NUCLEOTIDE SEQUENCE [LARGE SCALE GENOMIC DNA]</scope>
    <source>
        <strain evidence="3">cv. Salinas</strain>
        <tissue evidence="2">Seedlings</tissue>
    </source>
</reference>
<protein>
    <submittedName>
        <fullName evidence="2">Uncharacterized protein</fullName>
    </submittedName>
</protein>
<organism evidence="2 3">
    <name type="scientific">Lactuca sativa</name>
    <name type="common">Garden lettuce</name>
    <dbReference type="NCBI Taxonomy" id="4236"/>
    <lineage>
        <taxon>Eukaryota</taxon>
        <taxon>Viridiplantae</taxon>
        <taxon>Streptophyta</taxon>
        <taxon>Embryophyta</taxon>
        <taxon>Tracheophyta</taxon>
        <taxon>Spermatophyta</taxon>
        <taxon>Magnoliopsida</taxon>
        <taxon>eudicotyledons</taxon>
        <taxon>Gunneridae</taxon>
        <taxon>Pentapetalae</taxon>
        <taxon>asterids</taxon>
        <taxon>campanulids</taxon>
        <taxon>Asterales</taxon>
        <taxon>Asteraceae</taxon>
        <taxon>Cichorioideae</taxon>
        <taxon>Cichorieae</taxon>
        <taxon>Lactucinae</taxon>
        <taxon>Lactuca</taxon>
    </lineage>
</organism>
<accession>A0A9R1UUE2</accession>
<proteinExistence type="predicted"/>
<dbReference type="EMBL" id="NBSK02000008">
    <property type="protein sequence ID" value="KAJ0193753.1"/>
    <property type="molecule type" value="Genomic_DNA"/>
</dbReference>
<feature type="compositionally biased region" description="Polar residues" evidence="1">
    <location>
        <begin position="273"/>
        <end position="284"/>
    </location>
</feature>
<dbReference type="AlphaFoldDB" id="A0A9R1UUE2"/>
<dbReference type="Proteomes" id="UP000235145">
    <property type="component" value="Unassembled WGS sequence"/>
</dbReference>
<gene>
    <name evidence="2" type="ORF">LSAT_V11C800433720</name>
</gene>
<keyword evidence="3" id="KW-1185">Reference proteome</keyword>
<evidence type="ECO:0000256" key="1">
    <source>
        <dbReference type="SAM" id="MobiDB-lite"/>
    </source>
</evidence>
<feature type="region of interest" description="Disordered" evidence="1">
    <location>
        <begin position="242"/>
        <end position="284"/>
    </location>
</feature>
<comment type="caution">
    <text evidence="2">The sequence shown here is derived from an EMBL/GenBank/DDBJ whole genome shotgun (WGS) entry which is preliminary data.</text>
</comment>
<sequence>MPILNGDLMLCHLLMLHEVRDFEVAKARKFRFPFQSRVVEYGETKFYLIRGLRFGPYVDKINTKVSTSSTLMTQLFPNVRDEDLRLKDLKDYIKGPAFSTCSDEDAGSHRLRRQYMHSAGSYDMFAYGTYLWRYSETQLRLWFGKIYRYLRDNESVGYTKMMKYTVWILETFLETLRFAHHTENEIPRMRAWRMKTQLSLEQCLHVSDVSVENNISRVFEPTPVEIHLSFFVRYMNWNLDKVQSPQQQQSPPKERSPSPQQQSLPKQRFASPHPSQFQGADYTSGSHFWGANNSSASHFQ</sequence>
<evidence type="ECO:0000313" key="2">
    <source>
        <dbReference type="EMBL" id="KAJ0193753.1"/>
    </source>
</evidence>
<feature type="compositionally biased region" description="Low complexity" evidence="1">
    <location>
        <begin position="243"/>
        <end position="265"/>
    </location>
</feature>
<evidence type="ECO:0000313" key="3">
    <source>
        <dbReference type="Proteomes" id="UP000235145"/>
    </source>
</evidence>